<evidence type="ECO:0000256" key="2">
    <source>
        <dbReference type="SAM" id="SignalP"/>
    </source>
</evidence>
<evidence type="ECO:0000256" key="1">
    <source>
        <dbReference type="SAM" id="MobiDB-lite"/>
    </source>
</evidence>
<organism evidence="3 4">
    <name type="scientific">Phenylobacterium ferrooxidans</name>
    <dbReference type="NCBI Taxonomy" id="2982689"/>
    <lineage>
        <taxon>Bacteria</taxon>
        <taxon>Pseudomonadati</taxon>
        <taxon>Pseudomonadota</taxon>
        <taxon>Alphaproteobacteria</taxon>
        <taxon>Caulobacterales</taxon>
        <taxon>Caulobacteraceae</taxon>
        <taxon>Phenylobacterium</taxon>
    </lineage>
</organism>
<evidence type="ECO:0000313" key="4">
    <source>
        <dbReference type="Proteomes" id="UP001598130"/>
    </source>
</evidence>
<gene>
    <name evidence="3" type="ORF">OCL97_18945</name>
</gene>
<protein>
    <submittedName>
        <fullName evidence="3">Uncharacterized protein</fullName>
    </submittedName>
</protein>
<sequence>MAWMRTTAAVSVIALTAGAADAQQKQVVTGPVATYWMSAQTQSGFGAGMGAPGAKPSMSQMMGAMSGGGASKSLTLQLGSSRKPAGEPTAEHLPPQALRAGPTLPLLTPRAEPVQRTEETPTFSRDFQKPKGRMLIFWGCGERARPGQPLVIDFAKMTEGKMPPGMEAMSRGLNVTPMQPPSPSRNATYGEWPNEKTRTSVPGNGSLVGEHRIRGTYSPDIAFSLNGAQDFLGPLNLTTNAISASGAGQLGWGAVPGAQAYLATAIGGGQDDTVVLWTSSEVQASAFSLPDYLSNGDISRLVANRALMGPQTTACTVPQEVVKAAPQAMVQLAAYGNETNLSYPERPKDPKVAWNIEWTVKVRYKSQTGGLLGMEMPGAQQQGQRPIMVPGGQEQEEPTAAEAIGGALLRGLGGRIPRF</sequence>
<feature type="region of interest" description="Disordered" evidence="1">
    <location>
        <begin position="177"/>
        <end position="207"/>
    </location>
</feature>
<dbReference type="EMBL" id="JAOTJD010000045">
    <property type="protein sequence ID" value="MFD3266040.1"/>
    <property type="molecule type" value="Genomic_DNA"/>
</dbReference>
<proteinExistence type="predicted"/>
<reference evidence="3 4" key="1">
    <citation type="submission" date="2022-09" db="EMBL/GenBank/DDBJ databases">
        <title>New species of Phenylobacterium.</title>
        <authorList>
            <person name="Mieszkin S."/>
        </authorList>
    </citation>
    <scope>NUCLEOTIDE SEQUENCE [LARGE SCALE GENOMIC DNA]</scope>
    <source>
        <strain evidence="3 4">HK31-G</strain>
    </source>
</reference>
<accession>A0ABW6CSI6</accession>
<evidence type="ECO:0000313" key="3">
    <source>
        <dbReference type="EMBL" id="MFD3266040.1"/>
    </source>
</evidence>
<feature type="signal peptide" evidence="2">
    <location>
        <begin position="1"/>
        <end position="22"/>
    </location>
</feature>
<keyword evidence="4" id="KW-1185">Reference proteome</keyword>
<comment type="caution">
    <text evidence="3">The sequence shown here is derived from an EMBL/GenBank/DDBJ whole genome shotgun (WGS) entry which is preliminary data.</text>
</comment>
<name>A0ABW6CSI6_9CAUL</name>
<feature type="chain" id="PRO_5046244566" evidence="2">
    <location>
        <begin position="23"/>
        <end position="419"/>
    </location>
</feature>
<dbReference type="Proteomes" id="UP001598130">
    <property type="component" value="Unassembled WGS sequence"/>
</dbReference>
<keyword evidence="2" id="KW-0732">Signal</keyword>
<dbReference type="RefSeq" id="WP_377371345.1">
    <property type="nucleotide sequence ID" value="NZ_JAOTJD010000045.1"/>
</dbReference>
<feature type="region of interest" description="Disordered" evidence="1">
    <location>
        <begin position="79"/>
        <end position="104"/>
    </location>
</feature>